<protein>
    <submittedName>
        <fullName evidence="1">Uncharacterized protein</fullName>
    </submittedName>
</protein>
<dbReference type="Proteomes" id="UP000617743">
    <property type="component" value="Unassembled WGS sequence"/>
</dbReference>
<proteinExistence type="predicted"/>
<comment type="caution">
    <text evidence="1">The sequence shown here is derived from an EMBL/GenBank/DDBJ whole genome shotgun (WGS) entry which is preliminary data.</text>
</comment>
<evidence type="ECO:0000313" key="1">
    <source>
        <dbReference type="EMBL" id="GGX31439.1"/>
    </source>
</evidence>
<reference evidence="2" key="1">
    <citation type="journal article" date="2019" name="Int. J. Syst. Evol. Microbiol.">
        <title>The Global Catalogue of Microorganisms (GCM) 10K type strain sequencing project: providing services to taxonomists for standard genome sequencing and annotation.</title>
        <authorList>
            <consortium name="The Broad Institute Genomics Platform"/>
            <consortium name="The Broad Institute Genome Sequencing Center for Infectious Disease"/>
            <person name="Wu L."/>
            <person name="Ma J."/>
        </authorList>
    </citation>
    <scope>NUCLEOTIDE SEQUENCE [LARGE SCALE GENOMIC DNA]</scope>
    <source>
        <strain evidence="2">JCM 4866</strain>
    </source>
</reference>
<sequence length="84" mass="8890">MREPDRPFLRDQAEVDAAHARREAGVQLEEAPLAVEVGEPAELSACLALRGDLGLPFRFVPCSGSVETSGVVKAATNELVRGCG</sequence>
<accession>A0ABQ2XUD0</accession>
<gene>
    <name evidence="1" type="ORF">GCM10010383_72260</name>
</gene>
<organism evidence="1 2">
    <name type="scientific">Streptomyces lomondensis</name>
    <dbReference type="NCBI Taxonomy" id="68229"/>
    <lineage>
        <taxon>Bacteria</taxon>
        <taxon>Bacillati</taxon>
        <taxon>Actinomycetota</taxon>
        <taxon>Actinomycetes</taxon>
        <taxon>Kitasatosporales</taxon>
        <taxon>Streptomycetaceae</taxon>
        <taxon>Streptomyces</taxon>
    </lineage>
</organism>
<keyword evidence="2" id="KW-1185">Reference proteome</keyword>
<evidence type="ECO:0000313" key="2">
    <source>
        <dbReference type="Proteomes" id="UP000617743"/>
    </source>
</evidence>
<dbReference type="EMBL" id="BMWC01000016">
    <property type="protein sequence ID" value="GGX31439.1"/>
    <property type="molecule type" value="Genomic_DNA"/>
</dbReference>
<name>A0ABQ2XUD0_9ACTN</name>